<dbReference type="EMBL" id="JADPRT010000001">
    <property type="protein sequence ID" value="MBF9066559.1"/>
    <property type="molecule type" value="Genomic_DNA"/>
</dbReference>
<feature type="transmembrane region" description="Helical" evidence="1">
    <location>
        <begin position="20"/>
        <end position="41"/>
    </location>
</feature>
<proteinExistence type="predicted"/>
<evidence type="ECO:0000256" key="1">
    <source>
        <dbReference type="SAM" id="Phobius"/>
    </source>
</evidence>
<accession>A0A931FDJ2</accession>
<evidence type="ECO:0000313" key="2">
    <source>
        <dbReference type="EMBL" id="MBF9066559.1"/>
    </source>
</evidence>
<dbReference type="Proteomes" id="UP000657385">
    <property type="component" value="Unassembled WGS sequence"/>
</dbReference>
<evidence type="ECO:0000313" key="3">
    <source>
        <dbReference type="Proteomes" id="UP000657385"/>
    </source>
</evidence>
<sequence>MFVLFLPLIKNLAGRTRAWILVLGGCLIAAMGVGLSTVGVAVHTPQITRIGIIVLLIAAVGTPSMLRARRNVQNDGDSE</sequence>
<keyword evidence="1" id="KW-0812">Transmembrane</keyword>
<dbReference type="AlphaFoldDB" id="A0A931FDJ2"/>
<protein>
    <submittedName>
        <fullName evidence="2">Uncharacterized protein</fullName>
    </submittedName>
</protein>
<dbReference type="RefSeq" id="WP_196191758.1">
    <property type="nucleotide sequence ID" value="NZ_JADPRT010000001.1"/>
</dbReference>
<name>A0A931FDJ2_9ACTN</name>
<reference evidence="2" key="1">
    <citation type="submission" date="2020-11" db="EMBL/GenBank/DDBJ databases">
        <title>Isolation and identification of active actinomycetes.</title>
        <authorList>
            <person name="Yu B."/>
        </authorList>
    </citation>
    <scope>NUCLEOTIDE SEQUENCE</scope>
    <source>
        <strain evidence="2">NEAU-YB345</strain>
    </source>
</reference>
<comment type="caution">
    <text evidence="2">The sequence shown here is derived from an EMBL/GenBank/DDBJ whole genome shotgun (WGS) entry which is preliminary data.</text>
</comment>
<keyword evidence="3" id="KW-1185">Reference proteome</keyword>
<organism evidence="2 3">
    <name type="scientific">Streptacidiphilus fuscans</name>
    <dbReference type="NCBI Taxonomy" id="2789292"/>
    <lineage>
        <taxon>Bacteria</taxon>
        <taxon>Bacillati</taxon>
        <taxon>Actinomycetota</taxon>
        <taxon>Actinomycetes</taxon>
        <taxon>Kitasatosporales</taxon>
        <taxon>Streptomycetaceae</taxon>
        <taxon>Streptacidiphilus</taxon>
    </lineage>
</organism>
<keyword evidence="1" id="KW-0472">Membrane</keyword>
<keyword evidence="1" id="KW-1133">Transmembrane helix</keyword>
<feature type="transmembrane region" description="Helical" evidence="1">
    <location>
        <begin position="47"/>
        <end position="66"/>
    </location>
</feature>
<gene>
    <name evidence="2" type="ORF">I2501_00735</name>
</gene>